<dbReference type="PROSITE" id="PS00028">
    <property type="entry name" value="ZINC_FINGER_C2H2_1"/>
    <property type="match status" value="1"/>
</dbReference>
<evidence type="ECO:0000256" key="4">
    <source>
        <dbReference type="ARBA" id="ARBA00023172"/>
    </source>
</evidence>
<comment type="similarity">
    <text evidence="1">In the C-terminal section; belongs to the transposase 35 family.</text>
</comment>
<evidence type="ECO:0000256" key="1">
    <source>
        <dbReference type="ARBA" id="ARBA00008761"/>
    </source>
</evidence>
<keyword evidence="3" id="KW-0238">DNA-binding</keyword>
<keyword evidence="2" id="KW-0815">Transposition</keyword>
<evidence type="ECO:0000256" key="2">
    <source>
        <dbReference type="ARBA" id="ARBA00022578"/>
    </source>
</evidence>
<comment type="caution">
    <text evidence="6">The sequence shown here is derived from an EMBL/GenBank/DDBJ whole genome shotgun (WGS) entry which is preliminary data.</text>
</comment>
<protein>
    <submittedName>
        <fullName evidence="6">Transposase</fullName>
    </submittedName>
</protein>
<keyword evidence="7" id="KW-1185">Reference proteome</keyword>
<evidence type="ECO:0000256" key="3">
    <source>
        <dbReference type="ARBA" id="ARBA00023125"/>
    </source>
</evidence>
<evidence type="ECO:0000259" key="5">
    <source>
        <dbReference type="PROSITE" id="PS00028"/>
    </source>
</evidence>
<sequence length="408" mass="46946">MIVYEFKVKGKEKQYRAIDEAIRTSQFIQNKCLRYWMDNKNMGRYDLNKYCAVVASEFPFADELNSMARQSAAERSWSAIARFYDNCKKKVKGKKGFPKFKKNCRSVEYKSTGWKLSLLRKAITFSDKKGIGTLKLKGTYDLNYFCLKQIKRVRLLRRADGYYAQFAIDVDVKVETHPTLQVVGIDLGLKYFIADNKGNIEPSPQFYRKSEKHLIRANRKKSKKFSAVKKKARARQSNNYHKARNRYARKHLRVSRQRKEYCKRLAYSVIQSNDLVAYEDLNVQGLVRNRHLAKSISDAGWYTFRSWLEYFGHKYRKVTVAVPPHNTSQNCSNCGQNVKKSLSTRTHVCPHCGYTEDRDINAAINILRLGLSTVGHTGTYAGGDLPSWAVGATLPSYGESLNLESPSL</sequence>
<dbReference type="RefSeq" id="WP_193913019.1">
    <property type="nucleotide sequence ID" value="NZ_JADEXS020000001.1"/>
</dbReference>
<dbReference type="GO" id="GO:0003677">
    <property type="term" value="F:DNA binding"/>
    <property type="evidence" value="ECO:0007669"/>
    <property type="project" value="UniProtKB-KW"/>
</dbReference>
<dbReference type="GO" id="GO:0006310">
    <property type="term" value="P:DNA recombination"/>
    <property type="evidence" value="ECO:0007669"/>
    <property type="project" value="UniProtKB-KW"/>
</dbReference>
<evidence type="ECO:0000313" key="6">
    <source>
        <dbReference type="EMBL" id="MBE9021131.1"/>
    </source>
</evidence>
<keyword evidence="4" id="KW-0233">DNA recombination</keyword>
<gene>
    <name evidence="6" type="ORF">IQ276_01260</name>
</gene>
<dbReference type="Proteomes" id="UP000622533">
    <property type="component" value="Unassembled WGS sequence"/>
</dbReference>
<dbReference type="NCBIfam" id="NF040570">
    <property type="entry name" value="guided_TnpB"/>
    <property type="match status" value="1"/>
</dbReference>
<feature type="domain" description="C2H2-type" evidence="5">
    <location>
        <begin position="331"/>
        <end position="351"/>
    </location>
</feature>
<evidence type="ECO:0000313" key="7">
    <source>
        <dbReference type="Proteomes" id="UP000622533"/>
    </source>
</evidence>
<dbReference type="InterPro" id="IPR010095">
    <property type="entry name" value="Cas12f1-like_TNB"/>
</dbReference>
<dbReference type="AlphaFoldDB" id="A0A8J6ZWB3"/>
<reference evidence="6" key="1">
    <citation type="submission" date="2020-10" db="EMBL/GenBank/DDBJ databases">
        <authorList>
            <person name="Castelo-Branco R."/>
            <person name="Eusebio N."/>
            <person name="Adriana R."/>
            <person name="Vieira A."/>
            <person name="Brugerolle De Fraissinette N."/>
            <person name="Rezende De Castro R."/>
            <person name="Schneider M.P."/>
            <person name="Vasconcelos V."/>
            <person name="Leao P.N."/>
        </authorList>
    </citation>
    <scope>NUCLEOTIDE SEQUENCE</scope>
    <source>
        <strain evidence="6">LEGE 12446</strain>
    </source>
</reference>
<dbReference type="InterPro" id="IPR013087">
    <property type="entry name" value="Znf_C2H2_type"/>
</dbReference>
<dbReference type="Pfam" id="PF01385">
    <property type="entry name" value="OrfB_IS605"/>
    <property type="match status" value="1"/>
</dbReference>
<name>A0A8J6ZWB3_DESMC</name>
<dbReference type="InterPro" id="IPR001959">
    <property type="entry name" value="Transposase"/>
</dbReference>
<accession>A0A8J6ZWB3</accession>
<organism evidence="6 7">
    <name type="scientific">Desmonostoc muscorum LEGE 12446</name>
    <dbReference type="NCBI Taxonomy" id="1828758"/>
    <lineage>
        <taxon>Bacteria</taxon>
        <taxon>Bacillati</taxon>
        <taxon>Cyanobacteriota</taxon>
        <taxon>Cyanophyceae</taxon>
        <taxon>Nostocales</taxon>
        <taxon>Nostocaceae</taxon>
        <taxon>Desmonostoc</taxon>
    </lineage>
</organism>
<dbReference type="EMBL" id="JADEXS010000008">
    <property type="protein sequence ID" value="MBE9021131.1"/>
    <property type="molecule type" value="Genomic_DNA"/>
</dbReference>
<dbReference type="Pfam" id="PF07282">
    <property type="entry name" value="Cas12f1-like_TNB"/>
    <property type="match status" value="1"/>
</dbReference>
<dbReference type="GO" id="GO:0032196">
    <property type="term" value="P:transposition"/>
    <property type="evidence" value="ECO:0007669"/>
    <property type="project" value="UniProtKB-KW"/>
</dbReference>
<proteinExistence type="inferred from homology"/>